<dbReference type="InterPro" id="IPR036679">
    <property type="entry name" value="FlgN-like_sf"/>
</dbReference>
<evidence type="ECO:0000256" key="6">
    <source>
        <dbReference type="ARBA" id="ARBA00093785"/>
    </source>
</evidence>
<dbReference type="AlphaFoldDB" id="A0A931FBD6"/>
<evidence type="ECO:0000256" key="3">
    <source>
        <dbReference type="ARBA" id="ARBA00022795"/>
    </source>
</evidence>
<dbReference type="EMBL" id="JADPIE010000007">
    <property type="protein sequence ID" value="MBF8437862.1"/>
    <property type="molecule type" value="Genomic_DNA"/>
</dbReference>
<sequence>MEDKIKKVLQGYYKLYEITERQHDHIKDEDMDKLAETIEERAKLIAELDSFDLNDLIAKANDPATAESEFTKILNKLVALEEKNEKLLAEKHQDNIEDLGKIKQGRKRDAEYGLKQEKARVIDSKG</sequence>
<dbReference type="Proteomes" id="UP000621436">
    <property type="component" value="Unassembled WGS sequence"/>
</dbReference>
<evidence type="ECO:0000256" key="8">
    <source>
        <dbReference type="SAM" id="Coils"/>
    </source>
</evidence>
<evidence type="ECO:0000256" key="1">
    <source>
        <dbReference type="ARBA" id="ARBA00004514"/>
    </source>
</evidence>
<evidence type="ECO:0000256" key="5">
    <source>
        <dbReference type="ARBA" id="ARBA00093765"/>
    </source>
</evidence>
<proteinExistence type="inferred from homology"/>
<keyword evidence="4" id="KW-0143">Chaperone</keyword>
<dbReference type="SUPFAM" id="SSF140566">
    <property type="entry name" value="FlgN-like"/>
    <property type="match status" value="1"/>
</dbReference>
<evidence type="ECO:0000256" key="4">
    <source>
        <dbReference type="ARBA" id="ARBA00023186"/>
    </source>
</evidence>
<dbReference type="RefSeq" id="WP_270454897.1">
    <property type="nucleotide sequence ID" value="NZ_JADPIE010000007.1"/>
</dbReference>
<organism evidence="9 10">
    <name type="scientific">Halonatronomonas betaini</name>
    <dbReference type="NCBI Taxonomy" id="2778430"/>
    <lineage>
        <taxon>Bacteria</taxon>
        <taxon>Bacillati</taxon>
        <taxon>Bacillota</taxon>
        <taxon>Clostridia</taxon>
        <taxon>Halanaerobiales</taxon>
        <taxon>Halarsenatibacteraceae</taxon>
        <taxon>Halonatronomonas</taxon>
    </lineage>
</organism>
<name>A0A931FBD6_9FIRM</name>
<keyword evidence="8" id="KW-0175">Coiled coil</keyword>
<keyword evidence="3" id="KW-1005">Bacterial flagellum biogenesis</keyword>
<gene>
    <name evidence="9" type="ORF">I0Q91_12260</name>
</gene>
<feature type="coiled-coil region" evidence="8">
    <location>
        <begin position="70"/>
        <end position="97"/>
    </location>
</feature>
<keyword evidence="10" id="KW-1185">Reference proteome</keyword>
<accession>A0A931FBD6</accession>
<dbReference type="Gene3D" id="1.20.58.380">
    <property type="entry name" value="Flagellar protein flit"/>
    <property type="match status" value="1"/>
</dbReference>
<evidence type="ECO:0000313" key="10">
    <source>
        <dbReference type="Proteomes" id="UP000621436"/>
    </source>
</evidence>
<reference evidence="9" key="1">
    <citation type="submission" date="2020-11" db="EMBL/GenBank/DDBJ databases">
        <title>Halonatronomonas betainensis gen. nov., sp. nov. a novel haloalkaliphilic representative of the family Halanaerobiacae capable of betaine degradation.</title>
        <authorList>
            <person name="Boltyanskaya Y."/>
            <person name="Kevbrin V."/>
            <person name="Detkova E."/>
            <person name="Grouzdev D.S."/>
            <person name="Koziaeva V."/>
            <person name="Zhilina T."/>
        </authorList>
    </citation>
    <scope>NUCLEOTIDE SEQUENCE</scope>
    <source>
        <strain evidence="9">Z-7014</strain>
    </source>
</reference>
<evidence type="ECO:0000313" key="9">
    <source>
        <dbReference type="EMBL" id="MBF8437862.1"/>
    </source>
</evidence>
<dbReference type="Pfam" id="PF05400">
    <property type="entry name" value="FliT"/>
    <property type="match status" value="1"/>
</dbReference>
<dbReference type="GO" id="GO:0044780">
    <property type="term" value="P:bacterial-type flagellum assembly"/>
    <property type="evidence" value="ECO:0007669"/>
    <property type="project" value="InterPro"/>
</dbReference>
<evidence type="ECO:0000256" key="2">
    <source>
        <dbReference type="ARBA" id="ARBA00022490"/>
    </source>
</evidence>
<keyword evidence="2" id="KW-0963">Cytoplasm</keyword>
<evidence type="ECO:0000256" key="7">
    <source>
        <dbReference type="ARBA" id="ARBA00093797"/>
    </source>
</evidence>
<protein>
    <recommendedName>
        <fullName evidence="7">Flagellar protein FliT</fullName>
    </recommendedName>
</protein>
<comment type="similarity">
    <text evidence="6">Belongs to the bacillales FliT family.</text>
</comment>
<comment type="function">
    <text evidence="5">May act as an export chaperone for the filament capping protein FliD.</text>
</comment>
<dbReference type="InterPro" id="IPR008622">
    <property type="entry name" value="FliT"/>
</dbReference>
<comment type="caution">
    <text evidence="9">The sequence shown here is derived from an EMBL/GenBank/DDBJ whole genome shotgun (WGS) entry which is preliminary data.</text>
</comment>
<comment type="subcellular location">
    <subcellularLocation>
        <location evidence="1">Cytoplasm</location>
        <location evidence="1">Cytosol</location>
    </subcellularLocation>
</comment>